<name>A0A0G0U997_9BACT</name>
<proteinExistence type="predicted"/>
<accession>A0A0G0U997</accession>
<gene>
    <name evidence="1" type="ORF">UU29_C0001G0081</name>
</gene>
<protein>
    <submittedName>
        <fullName evidence="1">Uncharacterized protein</fullName>
    </submittedName>
</protein>
<sequence length="101" mass="11210">MTETELFTESIPYGNIESLQELEIAIVKRAKSGQTTRGEGVVWQGSKIVRIQDREFLQVGENGCTRIDVRVGARGSYSATIDPVGFKGIELPPAWQEEENP</sequence>
<comment type="caution">
    <text evidence="1">The sequence shown here is derived from an EMBL/GenBank/DDBJ whole genome shotgun (WGS) entry which is preliminary data.</text>
</comment>
<dbReference type="AlphaFoldDB" id="A0A0G0U997"/>
<evidence type="ECO:0000313" key="2">
    <source>
        <dbReference type="Proteomes" id="UP000034601"/>
    </source>
</evidence>
<reference evidence="1 2" key="1">
    <citation type="journal article" date="2015" name="Nature">
        <title>rRNA introns, odd ribosomes, and small enigmatic genomes across a large radiation of phyla.</title>
        <authorList>
            <person name="Brown C.T."/>
            <person name="Hug L.A."/>
            <person name="Thomas B.C."/>
            <person name="Sharon I."/>
            <person name="Castelle C.J."/>
            <person name="Singh A."/>
            <person name="Wilkins M.J."/>
            <person name="Williams K.H."/>
            <person name="Banfield J.F."/>
        </authorList>
    </citation>
    <scope>NUCLEOTIDE SEQUENCE [LARGE SCALE GENOMIC DNA]</scope>
</reference>
<dbReference type="EMBL" id="LCAB01000001">
    <property type="protein sequence ID" value="KKR83861.1"/>
    <property type="molecule type" value="Genomic_DNA"/>
</dbReference>
<dbReference type="Proteomes" id="UP000034601">
    <property type="component" value="Unassembled WGS sequence"/>
</dbReference>
<evidence type="ECO:0000313" key="1">
    <source>
        <dbReference type="EMBL" id="KKR83861.1"/>
    </source>
</evidence>
<organism evidence="1 2">
    <name type="scientific">Candidatus Daviesbacteria bacterium GW2011_GWA2_40_9</name>
    <dbReference type="NCBI Taxonomy" id="1618424"/>
    <lineage>
        <taxon>Bacteria</taxon>
        <taxon>Candidatus Daviesiibacteriota</taxon>
    </lineage>
</organism>